<dbReference type="Pfam" id="PF08281">
    <property type="entry name" value="Sigma70_r4_2"/>
    <property type="match status" value="1"/>
</dbReference>
<feature type="domain" description="RNA polymerase sigma-70 region 2" evidence="5">
    <location>
        <begin position="1"/>
        <end position="66"/>
    </location>
</feature>
<dbReference type="InterPro" id="IPR007627">
    <property type="entry name" value="RNA_pol_sigma70_r2"/>
</dbReference>
<dbReference type="Proteomes" id="UP000627205">
    <property type="component" value="Unassembled WGS sequence"/>
</dbReference>
<dbReference type="SUPFAM" id="SSF88946">
    <property type="entry name" value="Sigma2 domain of RNA polymerase sigma factors"/>
    <property type="match status" value="1"/>
</dbReference>
<dbReference type="NCBIfam" id="TIGR02937">
    <property type="entry name" value="sigma70-ECF"/>
    <property type="match status" value="1"/>
</dbReference>
<dbReference type="GO" id="GO:0000428">
    <property type="term" value="C:DNA-directed RNA polymerase complex"/>
    <property type="evidence" value="ECO:0007669"/>
    <property type="project" value="UniProtKB-KW"/>
</dbReference>
<comment type="caution">
    <text evidence="7">The sequence shown here is derived from an EMBL/GenBank/DDBJ whole genome shotgun (WGS) entry which is preliminary data.</text>
</comment>
<dbReference type="RefSeq" id="WP_188421709.1">
    <property type="nucleotide sequence ID" value="NZ_BMDP01000003.1"/>
</dbReference>
<keyword evidence="2" id="KW-0805">Transcription regulation</keyword>
<dbReference type="EMBL" id="BMDP01000003">
    <property type="protein sequence ID" value="GGI55039.1"/>
    <property type="molecule type" value="Genomic_DNA"/>
</dbReference>
<dbReference type="GO" id="GO:0016987">
    <property type="term" value="F:sigma factor activity"/>
    <property type="evidence" value="ECO:0007669"/>
    <property type="project" value="UniProtKB-KW"/>
</dbReference>
<accession>A0A8J3F6F5</accession>
<dbReference type="Gene3D" id="1.10.1740.10">
    <property type="match status" value="1"/>
</dbReference>
<dbReference type="AlphaFoldDB" id="A0A8J3F6F5"/>
<keyword evidence="4" id="KW-0804">Transcription</keyword>
<name>A0A8J3F6F5_9BURK</name>
<dbReference type="Pfam" id="PF04542">
    <property type="entry name" value="Sigma70_r2"/>
    <property type="match status" value="1"/>
</dbReference>
<dbReference type="Gene3D" id="1.10.10.10">
    <property type="entry name" value="Winged helix-like DNA-binding domain superfamily/Winged helix DNA-binding domain"/>
    <property type="match status" value="1"/>
</dbReference>
<feature type="domain" description="RNA polymerase sigma factor 70 region 4 type 2" evidence="6">
    <location>
        <begin position="105"/>
        <end position="156"/>
    </location>
</feature>
<reference evidence="7" key="1">
    <citation type="journal article" date="2014" name="Int. J. Syst. Evol. Microbiol.">
        <title>Complete genome sequence of Corynebacterium casei LMG S-19264T (=DSM 44701T), isolated from a smear-ripened cheese.</title>
        <authorList>
            <consortium name="US DOE Joint Genome Institute (JGI-PGF)"/>
            <person name="Walter F."/>
            <person name="Albersmeier A."/>
            <person name="Kalinowski J."/>
            <person name="Ruckert C."/>
        </authorList>
    </citation>
    <scope>NUCLEOTIDE SEQUENCE</scope>
    <source>
        <strain evidence="7">CCM 7664</strain>
    </source>
</reference>
<dbReference type="PANTHER" id="PTHR43133:SF63">
    <property type="entry name" value="RNA POLYMERASE SIGMA FACTOR FECI-RELATED"/>
    <property type="match status" value="1"/>
</dbReference>
<evidence type="ECO:0000313" key="8">
    <source>
        <dbReference type="Proteomes" id="UP000627205"/>
    </source>
</evidence>
<dbReference type="InterPro" id="IPR039425">
    <property type="entry name" value="RNA_pol_sigma-70-like"/>
</dbReference>
<evidence type="ECO:0000259" key="5">
    <source>
        <dbReference type="Pfam" id="PF04542"/>
    </source>
</evidence>
<dbReference type="InterPro" id="IPR013324">
    <property type="entry name" value="RNA_pol_sigma_r3/r4-like"/>
</dbReference>
<dbReference type="CDD" id="cd06171">
    <property type="entry name" value="Sigma70_r4"/>
    <property type="match status" value="1"/>
</dbReference>
<evidence type="ECO:0000259" key="6">
    <source>
        <dbReference type="Pfam" id="PF08281"/>
    </source>
</evidence>
<evidence type="ECO:0000256" key="3">
    <source>
        <dbReference type="ARBA" id="ARBA00023082"/>
    </source>
</evidence>
<dbReference type="SUPFAM" id="SSF88659">
    <property type="entry name" value="Sigma3 and sigma4 domains of RNA polymerase sigma factors"/>
    <property type="match status" value="1"/>
</dbReference>
<keyword evidence="3" id="KW-0731">Sigma factor</keyword>
<dbReference type="InterPro" id="IPR013249">
    <property type="entry name" value="RNA_pol_sigma70_r4_t2"/>
</dbReference>
<dbReference type="PANTHER" id="PTHR43133">
    <property type="entry name" value="RNA POLYMERASE ECF-TYPE SIGMA FACTO"/>
    <property type="match status" value="1"/>
</dbReference>
<proteinExistence type="inferred from homology"/>
<dbReference type="GO" id="GO:0003677">
    <property type="term" value="F:DNA binding"/>
    <property type="evidence" value="ECO:0007669"/>
    <property type="project" value="InterPro"/>
</dbReference>
<evidence type="ECO:0000256" key="2">
    <source>
        <dbReference type="ARBA" id="ARBA00023015"/>
    </source>
</evidence>
<dbReference type="GO" id="GO:0006352">
    <property type="term" value="P:DNA-templated transcription initiation"/>
    <property type="evidence" value="ECO:0007669"/>
    <property type="project" value="InterPro"/>
</dbReference>
<evidence type="ECO:0000313" key="7">
    <source>
        <dbReference type="EMBL" id="GGI55039.1"/>
    </source>
</evidence>
<dbReference type="InterPro" id="IPR014284">
    <property type="entry name" value="RNA_pol_sigma-70_dom"/>
</dbReference>
<protein>
    <submittedName>
        <fullName evidence="7">DNA-directed RNA polymerase sigma-70 factor</fullName>
    </submittedName>
</protein>
<dbReference type="InterPro" id="IPR036388">
    <property type="entry name" value="WH-like_DNA-bd_sf"/>
</dbReference>
<gene>
    <name evidence="7" type="ORF">GCM10011430_22130</name>
</gene>
<reference evidence="7" key="2">
    <citation type="submission" date="2020-09" db="EMBL/GenBank/DDBJ databases">
        <authorList>
            <person name="Sun Q."/>
            <person name="Sedlacek I."/>
        </authorList>
    </citation>
    <scope>NUCLEOTIDE SEQUENCE</scope>
    <source>
        <strain evidence="7">CCM 7664</strain>
    </source>
</reference>
<dbReference type="InterPro" id="IPR013325">
    <property type="entry name" value="RNA_pol_sigma_r2"/>
</dbReference>
<comment type="similarity">
    <text evidence="1">Belongs to the sigma-70 factor family. ECF subfamily.</text>
</comment>
<organism evidence="7 8">
    <name type="scientific">Oxalicibacterium solurbis</name>
    <dbReference type="NCBI Taxonomy" id="69280"/>
    <lineage>
        <taxon>Bacteria</taxon>
        <taxon>Pseudomonadati</taxon>
        <taxon>Pseudomonadota</taxon>
        <taxon>Betaproteobacteria</taxon>
        <taxon>Burkholderiales</taxon>
        <taxon>Oxalobacteraceae</taxon>
        <taxon>Oxalicibacterium</taxon>
    </lineage>
</organism>
<keyword evidence="8" id="KW-1185">Reference proteome</keyword>
<evidence type="ECO:0000256" key="1">
    <source>
        <dbReference type="ARBA" id="ARBA00010641"/>
    </source>
</evidence>
<keyword evidence="7" id="KW-0240">DNA-directed RNA polymerase</keyword>
<sequence length="175" mass="19759">MVAQYYRELLNHLTRTMKDRDSAADIVQEAYVRVLALQQSGQAVSQPRALLYHTARNLVIDRHRRNEVRGENGSADETPEDFDMMAAPQACEPETALASSQAVDAMLQTIDHLPVRCREAFILHRFDGLSHAEVAEHMGISRKMVEQHIKLAMDACRRCKAQLDAPEPAAPQERK</sequence>
<evidence type="ECO:0000256" key="4">
    <source>
        <dbReference type="ARBA" id="ARBA00023163"/>
    </source>
</evidence>